<reference evidence="1 2" key="1">
    <citation type="submission" date="2019-03" db="EMBL/GenBank/DDBJ databases">
        <title>Freshwater and sediment microbial communities from various areas in North America, analyzing microbe dynamics in response to fracking.</title>
        <authorList>
            <person name="Lamendella R."/>
        </authorList>
    </citation>
    <scope>NUCLEOTIDE SEQUENCE [LARGE SCALE GENOMIC DNA]</scope>
    <source>
        <strain evidence="1 2">74A</strain>
    </source>
</reference>
<dbReference type="RefSeq" id="WP_133037441.1">
    <property type="nucleotide sequence ID" value="NZ_SLWF01000001.1"/>
</dbReference>
<accession>A0A4R2FIJ8</accession>
<dbReference type="Proteomes" id="UP000294832">
    <property type="component" value="Unassembled WGS sequence"/>
</dbReference>
<evidence type="ECO:0000313" key="2">
    <source>
        <dbReference type="Proteomes" id="UP000294832"/>
    </source>
</evidence>
<protein>
    <submittedName>
        <fullName evidence="1">ABC-type amino acid transport substrate-binding protein</fullName>
    </submittedName>
</protein>
<organism evidence="1 2">
    <name type="scientific">Shewanella fodinae</name>
    <dbReference type="NCBI Taxonomy" id="552357"/>
    <lineage>
        <taxon>Bacteria</taxon>
        <taxon>Pseudomonadati</taxon>
        <taxon>Pseudomonadota</taxon>
        <taxon>Gammaproteobacteria</taxon>
        <taxon>Alteromonadales</taxon>
        <taxon>Shewanellaceae</taxon>
        <taxon>Shewanella</taxon>
    </lineage>
</organism>
<dbReference type="EMBL" id="SLWF01000001">
    <property type="protein sequence ID" value="TCN90711.1"/>
    <property type="molecule type" value="Genomic_DNA"/>
</dbReference>
<comment type="caution">
    <text evidence="1">The sequence shown here is derived from an EMBL/GenBank/DDBJ whole genome shotgun (WGS) entry which is preliminary data.</text>
</comment>
<evidence type="ECO:0000313" key="1">
    <source>
        <dbReference type="EMBL" id="TCN90711.1"/>
    </source>
</evidence>
<dbReference type="SUPFAM" id="SSF53850">
    <property type="entry name" value="Periplasmic binding protein-like II"/>
    <property type="match status" value="1"/>
</dbReference>
<dbReference type="AlphaFoldDB" id="A0A4R2FIJ8"/>
<proteinExistence type="predicted"/>
<name>A0A4R2FIJ8_9GAMM</name>
<gene>
    <name evidence="1" type="ORF">EDC91_101181</name>
</gene>
<sequence>MPFTAQTLRSLRGWQCLLALLLMLICHAGLSADVTPTVFRYQAAEGNLDGRKAFVKEALQLALEKTQDEYGPFVMQEAGNYLNKARLLRELQQGHFDNMFVRASVTDEMLTDFAVVAFPLARGMDGYRVAFIRAEGTELQRFCQLDKAALQQLSIVQGIGWLDSKILLANGFKVQQVNQYENMFNMLRASRADLFFRAVNEIDIERQNAVHDYGMLQVEPCLALYYPLPRFFVTDKNNAQNAQRVYLGLVRAYEDGSFIRLWNRYFEPSINRLQQRRIIRLDNPFIKTLDPQYQRYNINLQPSLLAPINK</sequence>
<keyword evidence="2" id="KW-1185">Reference proteome</keyword>
<dbReference type="OrthoDB" id="547680at2"/>